<keyword evidence="1" id="KW-0862">Zinc</keyword>
<dbReference type="AlphaFoldDB" id="A0A9Q1GTS3"/>
<dbReference type="PANTHER" id="PTHR31669">
    <property type="entry name" value="PROTEIN FAR1-RELATED SEQUENCE 10-RELATED"/>
    <property type="match status" value="1"/>
</dbReference>
<dbReference type="OrthoDB" id="1568363at2759"/>
<dbReference type="Proteomes" id="UP001153076">
    <property type="component" value="Unassembled WGS sequence"/>
</dbReference>
<dbReference type="PANTHER" id="PTHR31669:SF263">
    <property type="entry name" value="PROTEIN FAR1-RELATED SEQUENCE"/>
    <property type="match status" value="1"/>
</dbReference>
<dbReference type="EMBL" id="JAKOGI010001125">
    <property type="protein sequence ID" value="KAJ8427597.1"/>
    <property type="molecule type" value="Genomic_DNA"/>
</dbReference>
<evidence type="ECO:0000313" key="3">
    <source>
        <dbReference type="EMBL" id="KAJ8427597.1"/>
    </source>
</evidence>
<organism evidence="3 4">
    <name type="scientific">Carnegiea gigantea</name>
    <dbReference type="NCBI Taxonomy" id="171969"/>
    <lineage>
        <taxon>Eukaryota</taxon>
        <taxon>Viridiplantae</taxon>
        <taxon>Streptophyta</taxon>
        <taxon>Embryophyta</taxon>
        <taxon>Tracheophyta</taxon>
        <taxon>Spermatophyta</taxon>
        <taxon>Magnoliopsida</taxon>
        <taxon>eudicotyledons</taxon>
        <taxon>Gunneridae</taxon>
        <taxon>Pentapetalae</taxon>
        <taxon>Caryophyllales</taxon>
        <taxon>Cactineae</taxon>
        <taxon>Cactaceae</taxon>
        <taxon>Cactoideae</taxon>
        <taxon>Echinocereeae</taxon>
        <taxon>Carnegiea</taxon>
    </lineage>
</organism>
<comment type="function">
    <text evidence="1">Putative transcription activator involved in regulating light control of development.</text>
</comment>
<name>A0A9Q1GTS3_9CARY</name>
<protein>
    <recommendedName>
        <fullName evidence="1">Protein FAR1-RELATED SEQUENCE</fullName>
    </recommendedName>
</protein>
<comment type="caution">
    <text evidence="3">The sequence shown here is derived from an EMBL/GenBank/DDBJ whole genome shotgun (WGS) entry which is preliminary data.</text>
</comment>
<dbReference type="Pfam" id="PF04434">
    <property type="entry name" value="SWIM"/>
    <property type="match status" value="1"/>
</dbReference>
<dbReference type="InterPro" id="IPR031052">
    <property type="entry name" value="FHY3/FAR1"/>
</dbReference>
<keyword evidence="1" id="KW-0863">Zinc-finger</keyword>
<evidence type="ECO:0000256" key="1">
    <source>
        <dbReference type="RuleBase" id="RU367018"/>
    </source>
</evidence>
<keyword evidence="1" id="KW-0479">Metal-binding</keyword>
<proteinExistence type="inferred from homology"/>
<dbReference type="GO" id="GO:0005634">
    <property type="term" value="C:nucleus"/>
    <property type="evidence" value="ECO:0007669"/>
    <property type="project" value="UniProtKB-SubCell"/>
</dbReference>
<comment type="similarity">
    <text evidence="1">Belongs to the FHY3/FAR1 family.</text>
</comment>
<evidence type="ECO:0000259" key="2">
    <source>
        <dbReference type="Pfam" id="PF04434"/>
    </source>
</evidence>
<feature type="domain" description="SWIM-type" evidence="2">
    <location>
        <begin position="77"/>
        <end position="98"/>
    </location>
</feature>
<reference evidence="3" key="1">
    <citation type="submission" date="2022-04" db="EMBL/GenBank/DDBJ databases">
        <title>Carnegiea gigantea Genome sequencing and assembly v2.</title>
        <authorList>
            <person name="Copetti D."/>
            <person name="Sanderson M.J."/>
            <person name="Burquez A."/>
            <person name="Wojciechowski M.F."/>
        </authorList>
    </citation>
    <scope>NUCLEOTIDE SEQUENCE</scope>
    <source>
        <strain evidence="3">SGP5-SGP5p</strain>
        <tissue evidence="3">Aerial part</tissue>
    </source>
</reference>
<accession>A0A9Q1GTS3</accession>
<dbReference type="GO" id="GO:0008270">
    <property type="term" value="F:zinc ion binding"/>
    <property type="evidence" value="ECO:0007669"/>
    <property type="project" value="UniProtKB-UniRule"/>
</dbReference>
<gene>
    <name evidence="3" type="ORF">Cgig2_020723</name>
</gene>
<keyword evidence="1" id="KW-0539">Nucleus</keyword>
<evidence type="ECO:0000313" key="4">
    <source>
        <dbReference type="Proteomes" id="UP001153076"/>
    </source>
</evidence>
<comment type="subcellular location">
    <subcellularLocation>
        <location evidence="1">Nucleus</location>
    </subcellularLocation>
</comment>
<dbReference type="InterPro" id="IPR007527">
    <property type="entry name" value="Znf_SWIM"/>
</dbReference>
<keyword evidence="4" id="KW-1185">Reference proteome</keyword>
<sequence length="213" mass="24777">MMTSHKVRILNSKSPLEEPTSRVLTPFAFKNFQEEFGRVSLYSILYMSDNEFVLRYYTGASKKEHGVFWDEQLARGSCKNFEFLGIFCRHILRVFLQKDCYEIPLAYLPLLRWCHDKESDIENIVTTLEVEREDVVLCPPMSITKGRSRKKRNRGGQEIGKRTRRCSLCKEVCHTAPIHPMEDNIWEATSAIPRKKKASASDLGLNPIFWVKN</sequence>
<dbReference type="GO" id="GO:0006355">
    <property type="term" value="P:regulation of DNA-templated transcription"/>
    <property type="evidence" value="ECO:0007669"/>
    <property type="project" value="UniProtKB-UniRule"/>
</dbReference>